<proteinExistence type="predicted"/>
<dbReference type="SUPFAM" id="SSF57716">
    <property type="entry name" value="Glucocorticoid receptor-like (DNA-binding domain)"/>
    <property type="match status" value="3"/>
</dbReference>
<dbReference type="PANTHER" id="PTHR24208:SF166">
    <property type="entry name" value="LIM HOMEOBOX TRANSCRIPTION FACTOR 1 ALPHA, ISOFORM B"/>
    <property type="match status" value="1"/>
</dbReference>
<keyword evidence="2 8" id="KW-0479">Metal-binding</keyword>
<organism evidence="10 11">
    <name type="scientific">Diatraea saccharalis</name>
    <name type="common">sugarcane borer</name>
    <dbReference type="NCBI Taxonomy" id="40085"/>
    <lineage>
        <taxon>Eukaryota</taxon>
        <taxon>Metazoa</taxon>
        <taxon>Ecdysozoa</taxon>
        <taxon>Arthropoda</taxon>
        <taxon>Hexapoda</taxon>
        <taxon>Insecta</taxon>
        <taxon>Pterygota</taxon>
        <taxon>Neoptera</taxon>
        <taxon>Endopterygota</taxon>
        <taxon>Lepidoptera</taxon>
        <taxon>Glossata</taxon>
        <taxon>Ditrysia</taxon>
        <taxon>Pyraloidea</taxon>
        <taxon>Crambidae</taxon>
        <taxon>Crambinae</taxon>
        <taxon>Diatraea</taxon>
    </lineage>
</organism>
<evidence type="ECO:0000256" key="8">
    <source>
        <dbReference type="PROSITE-ProRule" id="PRU00125"/>
    </source>
</evidence>
<evidence type="ECO:0000256" key="3">
    <source>
        <dbReference type="ARBA" id="ARBA00022833"/>
    </source>
</evidence>
<keyword evidence="4 8" id="KW-0440">LIM domain</keyword>
<evidence type="ECO:0000256" key="1">
    <source>
        <dbReference type="ARBA" id="ARBA00004123"/>
    </source>
</evidence>
<dbReference type="InterPro" id="IPR050453">
    <property type="entry name" value="LIM_Homeobox_TF"/>
</dbReference>
<dbReference type="PROSITE" id="PS00478">
    <property type="entry name" value="LIM_DOMAIN_1"/>
    <property type="match status" value="2"/>
</dbReference>
<dbReference type="GO" id="GO:0046872">
    <property type="term" value="F:metal ion binding"/>
    <property type="evidence" value="ECO:0007669"/>
    <property type="project" value="UniProtKB-KW"/>
</dbReference>
<sequence>MEGSDFTETLSCAGCMNNIGNDDYVCALNQNWHKDCFRCSVCDVGLTTWYFEKEGLLFCRDDYWMRFGESCHQCAQVITGPVMAAGSHRYHPECFSCCSCAAHIEDGQSYALHERSRLYW</sequence>
<dbReference type="GO" id="GO:0000981">
    <property type="term" value="F:DNA-binding transcription factor activity, RNA polymerase II-specific"/>
    <property type="evidence" value="ECO:0007669"/>
    <property type="project" value="TreeGrafter"/>
</dbReference>
<dbReference type="GO" id="GO:0000977">
    <property type="term" value="F:RNA polymerase II transcription regulatory region sequence-specific DNA binding"/>
    <property type="evidence" value="ECO:0007669"/>
    <property type="project" value="TreeGrafter"/>
</dbReference>
<dbReference type="FunFam" id="2.10.110.10:FF:000082">
    <property type="entry name" value="LIM domain kinase 1"/>
    <property type="match status" value="1"/>
</dbReference>
<dbReference type="Proteomes" id="UP001153714">
    <property type="component" value="Chromosome 3"/>
</dbReference>
<feature type="domain" description="LIM zinc-binding" evidence="9">
    <location>
        <begin position="10"/>
        <end position="69"/>
    </location>
</feature>
<evidence type="ECO:0000256" key="2">
    <source>
        <dbReference type="ARBA" id="ARBA00022723"/>
    </source>
</evidence>
<evidence type="ECO:0000313" key="11">
    <source>
        <dbReference type="Proteomes" id="UP001153714"/>
    </source>
</evidence>
<evidence type="ECO:0000256" key="5">
    <source>
        <dbReference type="ARBA" id="ARBA00023125"/>
    </source>
</evidence>
<dbReference type="Pfam" id="PF00412">
    <property type="entry name" value="LIM"/>
    <property type="match status" value="2"/>
</dbReference>
<evidence type="ECO:0000256" key="6">
    <source>
        <dbReference type="ARBA" id="ARBA00023155"/>
    </source>
</evidence>
<dbReference type="EMBL" id="OU893334">
    <property type="protein sequence ID" value="CAG9791170.1"/>
    <property type="molecule type" value="Genomic_DNA"/>
</dbReference>
<dbReference type="GO" id="GO:0005634">
    <property type="term" value="C:nucleus"/>
    <property type="evidence" value="ECO:0007669"/>
    <property type="project" value="UniProtKB-SubCell"/>
</dbReference>
<keyword evidence="3 8" id="KW-0862">Zinc</keyword>
<accession>A0A9N9R7G5</accession>
<keyword evidence="11" id="KW-1185">Reference proteome</keyword>
<evidence type="ECO:0000259" key="9">
    <source>
        <dbReference type="PROSITE" id="PS50023"/>
    </source>
</evidence>
<keyword evidence="6" id="KW-0371">Homeobox</keyword>
<dbReference type="PANTHER" id="PTHR24208">
    <property type="entry name" value="LIM/HOMEOBOX PROTEIN LHX"/>
    <property type="match status" value="1"/>
</dbReference>
<name>A0A9N9R7G5_9NEOP</name>
<comment type="subcellular location">
    <subcellularLocation>
        <location evidence="1">Nucleus</location>
    </subcellularLocation>
</comment>
<reference evidence="10" key="2">
    <citation type="submission" date="2022-10" db="EMBL/GenBank/DDBJ databases">
        <authorList>
            <consortium name="ENA_rothamsted_submissions"/>
            <consortium name="culmorum"/>
            <person name="King R."/>
        </authorList>
    </citation>
    <scope>NUCLEOTIDE SEQUENCE</scope>
</reference>
<protein>
    <recommendedName>
        <fullName evidence="9">LIM zinc-binding domain-containing protein</fullName>
    </recommendedName>
</protein>
<evidence type="ECO:0000256" key="7">
    <source>
        <dbReference type="ARBA" id="ARBA00023242"/>
    </source>
</evidence>
<reference evidence="10" key="1">
    <citation type="submission" date="2021-12" db="EMBL/GenBank/DDBJ databases">
        <authorList>
            <person name="King R."/>
        </authorList>
    </citation>
    <scope>NUCLEOTIDE SEQUENCE</scope>
</reference>
<dbReference type="PROSITE" id="PS50023">
    <property type="entry name" value="LIM_DOMAIN_2"/>
    <property type="match status" value="1"/>
</dbReference>
<evidence type="ECO:0000313" key="10">
    <source>
        <dbReference type="EMBL" id="CAG9791170.1"/>
    </source>
</evidence>
<dbReference type="SMART" id="SM00132">
    <property type="entry name" value="LIM"/>
    <property type="match status" value="2"/>
</dbReference>
<keyword evidence="7" id="KW-0539">Nucleus</keyword>
<dbReference type="Gene3D" id="2.10.110.10">
    <property type="entry name" value="Cysteine Rich Protein"/>
    <property type="match status" value="2"/>
</dbReference>
<dbReference type="OrthoDB" id="20134at2759"/>
<dbReference type="GO" id="GO:0030182">
    <property type="term" value="P:neuron differentiation"/>
    <property type="evidence" value="ECO:0007669"/>
    <property type="project" value="TreeGrafter"/>
</dbReference>
<dbReference type="InterPro" id="IPR001781">
    <property type="entry name" value="Znf_LIM"/>
</dbReference>
<evidence type="ECO:0000256" key="4">
    <source>
        <dbReference type="ARBA" id="ARBA00023038"/>
    </source>
</evidence>
<gene>
    <name evidence="10" type="ORF">DIATSA_LOCUS8799</name>
</gene>
<keyword evidence="5" id="KW-0238">DNA-binding</keyword>
<dbReference type="AlphaFoldDB" id="A0A9N9R7G5"/>